<proteinExistence type="predicted"/>
<feature type="compositionally biased region" description="Pro residues" evidence="1">
    <location>
        <begin position="71"/>
        <end position="85"/>
    </location>
</feature>
<sequence>MKPVVRDSGVILGFGLLGALACLLVGNSPASVKPREDPGLVWDTIRMRLPDLAVVDAAWETRAPWGAAPRPVEPPPPPPPPPPTPVGIAGRGRNLQAIFMIHGEGGVRVPVGGKLPDGGQVLRIHGMQVDWVDGEGERHQRRLFVDPQQPQAAGAAE</sequence>
<comment type="caution">
    <text evidence="2">The sequence shown here is derived from an EMBL/GenBank/DDBJ whole genome shotgun (WGS) entry which is preliminary data.</text>
</comment>
<accession>A0A4R5U6V3</accession>
<name>A0A4R5U6V3_9GAMM</name>
<dbReference type="RefSeq" id="WP_133394174.1">
    <property type="nucleotide sequence ID" value="NZ_SMTG01000005.1"/>
</dbReference>
<gene>
    <name evidence="2" type="ORF">E2F49_12305</name>
</gene>
<organism evidence="2 3">
    <name type="scientific">Luteimonas terrae</name>
    <dbReference type="NCBI Taxonomy" id="1530191"/>
    <lineage>
        <taxon>Bacteria</taxon>
        <taxon>Pseudomonadati</taxon>
        <taxon>Pseudomonadota</taxon>
        <taxon>Gammaproteobacteria</taxon>
        <taxon>Lysobacterales</taxon>
        <taxon>Lysobacteraceae</taxon>
        <taxon>Luteimonas</taxon>
    </lineage>
</organism>
<dbReference type="Proteomes" id="UP000295543">
    <property type="component" value="Unassembled WGS sequence"/>
</dbReference>
<dbReference type="EMBL" id="SMTG01000005">
    <property type="protein sequence ID" value="TDK29981.1"/>
    <property type="molecule type" value="Genomic_DNA"/>
</dbReference>
<reference evidence="2 3" key="1">
    <citation type="submission" date="2019-03" db="EMBL/GenBank/DDBJ databases">
        <title>Luteimonas zhaokaii sp.nov., isolated from the rectal contents of Plateau pika in Yushu, Qinghai Province, China.</title>
        <authorList>
            <person name="Zhang G."/>
        </authorList>
    </citation>
    <scope>NUCLEOTIDE SEQUENCE [LARGE SCALE GENOMIC DNA]</scope>
    <source>
        <strain evidence="2 3">THG-MD21</strain>
    </source>
</reference>
<evidence type="ECO:0000256" key="1">
    <source>
        <dbReference type="SAM" id="MobiDB-lite"/>
    </source>
</evidence>
<evidence type="ECO:0008006" key="4">
    <source>
        <dbReference type="Google" id="ProtNLM"/>
    </source>
</evidence>
<dbReference type="AlphaFoldDB" id="A0A4R5U6V3"/>
<protein>
    <recommendedName>
        <fullName evidence="4">Type II secretion system protein GspC N-terminal domain-containing protein</fullName>
    </recommendedName>
</protein>
<evidence type="ECO:0000313" key="3">
    <source>
        <dbReference type="Proteomes" id="UP000295543"/>
    </source>
</evidence>
<evidence type="ECO:0000313" key="2">
    <source>
        <dbReference type="EMBL" id="TDK29981.1"/>
    </source>
</evidence>
<dbReference type="PROSITE" id="PS51257">
    <property type="entry name" value="PROKAR_LIPOPROTEIN"/>
    <property type="match status" value="1"/>
</dbReference>
<keyword evidence="3" id="KW-1185">Reference proteome</keyword>
<feature type="region of interest" description="Disordered" evidence="1">
    <location>
        <begin position="65"/>
        <end position="89"/>
    </location>
</feature>
<dbReference type="OrthoDB" id="9945194at2"/>